<dbReference type="InterPro" id="IPR018812">
    <property type="entry name" value="SAK_HAD"/>
</dbReference>
<evidence type="ECO:0000256" key="1">
    <source>
        <dbReference type="SAM" id="MobiDB-lite"/>
    </source>
</evidence>
<accession>A0A0U1LXS7</accession>
<dbReference type="PANTHER" id="PTHR10335:SF23">
    <property type="entry name" value="OB FOLD-CONTAINING PROTEIN, NUCLEIC ACID BINDING"/>
    <property type="match status" value="1"/>
</dbReference>
<keyword evidence="4" id="KW-1185">Reference proteome</keyword>
<dbReference type="GO" id="GO:0003723">
    <property type="term" value="F:RNA binding"/>
    <property type="evidence" value="ECO:0007669"/>
    <property type="project" value="TreeGrafter"/>
</dbReference>
<proteinExistence type="predicted"/>
<feature type="compositionally biased region" description="Gly residues" evidence="1">
    <location>
        <begin position="573"/>
        <end position="589"/>
    </location>
</feature>
<evidence type="ECO:0000313" key="3">
    <source>
        <dbReference type="EMBL" id="CRG88177.1"/>
    </source>
</evidence>
<name>A0A0U1LXS7_TALIS</name>
<protein>
    <recommendedName>
        <fullName evidence="2">Swiss Army Knife RNA repair protein HAD domain-containing protein</fullName>
    </recommendedName>
</protein>
<evidence type="ECO:0000259" key="2">
    <source>
        <dbReference type="Pfam" id="PF10307"/>
    </source>
</evidence>
<feature type="domain" description="Swiss Army Knife RNA repair protein HAD" evidence="2">
    <location>
        <begin position="87"/>
        <end position="291"/>
    </location>
</feature>
<dbReference type="GO" id="GO:0031428">
    <property type="term" value="C:box C/D methylation guide snoRNP complex"/>
    <property type="evidence" value="ECO:0007669"/>
    <property type="project" value="TreeGrafter"/>
</dbReference>
<feature type="compositionally biased region" description="Polar residues" evidence="1">
    <location>
        <begin position="498"/>
        <end position="510"/>
    </location>
</feature>
<feature type="compositionally biased region" description="Gly residues" evidence="1">
    <location>
        <begin position="524"/>
        <end position="556"/>
    </location>
</feature>
<feature type="region of interest" description="Disordered" evidence="1">
    <location>
        <begin position="23"/>
        <end position="46"/>
    </location>
</feature>
<organism evidence="3 4">
    <name type="scientific">Talaromyces islandicus</name>
    <name type="common">Penicillium islandicum</name>
    <dbReference type="NCBI Taxonomy" id="28573"/>
    <lineage>
        <taxon>Eukaryota</taxon>
        <taxon>Fungi</taxon>
        <taxon>Dikarya</taxon>
        <taxon>Ascomycota</taxon>
        <taxon>Pezizomycotina</taxon>
        <taxon>Eurotiomycetes</taxon>
        <taxon>Eurotiomycetidae</taxon>
        <taxon>Eurotiales</taxon>
        <taxon>Trichocomaceae</taxon>
        <taxon>Talaromyces</taxon>
        <taxon>Talaromyces sect. Islandici</taxon>
    </lineage>
</organism>
<dbReference type="GO" id="GO:0008649">
    <property type="term" value="F:rRNA methyltransferase activity"/>
    <property type="evidence" value="ECO:0007669"/>
    <property type="project" value="TreeGrafter"/>
</dbReference>
<dbReference type="GO" id="GO:0032040">
    <property type="term" value="C:small-subunit processome"/>
    <property type="evidence" value="ECO:0007669"/>
    <property type="project" value="TreeGrafter"/>
</dbReference>
<sequence length="589" mass="65636">MRTSETPRNALLRSAKSVVGALRSSCPPPQQMAPPQFNGSAFGGSRRPSAHTITSLKRWSVAGKDIPDVSQIKTIHVYDFDNTLFRSPLPNPQVWIGPTIGFLQTYESFAGGGWWHDQNVLLATGEGADVEETRAWEGWWNDKVVELVELSMKQKDALTVLLTGRGEANFTDIVKRIVASKKLEFDLICLKPEVGPNGQQFPTTLSFKQSFFEDLVVTYAQADEIRVYEDRIKHVKGFREYFEKLNRIYLETPNTRKPIVAEVIHIAEGTRYLDPVTEVAEVQRLINAHNERFRDPVRNLTRSRYGRMKIHRTIFYTGYLVNRTDSSRLISELLNFELPPGVADSRDIKYLANSIMILPRLAPSSILDKVGGVGNKVKWQVTGIGHWEHKLWAARVQPIPSNEPYYTENPTPMIVLGHYKGVRPIDSSRIQNWQPVSPEKALVIETTVGERAILRVEEDAKDGELGSPFTNKNNKRRHPQSRQDEDILGYPRDGRGNNPFQPLSENSPYNRSHPGSTRGRGRGGRGSGAGRGRGNLSRGGGRGRGRGATSGGGPGGYRSLDDQQTDNDSGNGNYNGYGNSGGGVPLMNY</sequence>
<dbReference type="PANTHER" id="PTHR10335">
    <property type="entry name" value="RRNA 2-O-METHYLTRANSFERASE FIBRILLARIN"/>
    <property type="match status" value="1"/>
</dbReference>
<dbReference type="GO" id="GO:1990259">
    <property type="term" value="F:histone H2AQ104 methyltransferase activity"/>
    <property type="evidence" value="ECO:0007669"/>
    <property type="project" value="TreeGrafter"/>
</dbReference>
<dbReference type="Proteomes" id="UP000054383">
    <property type="component" value="Unassembled WGS sequence"/>
</dbReference>
<dbReference type="EMBL" id="CVMT01000004">
    <property type="protein sequence ID" value="CRG88177.1"/>
    <property type="molecule type" value="Genomic_DNA"/>
</dbReference>
<dbReference type="Pfam" id="PF10307">
    <property type="entry name" value="HAD_SAK_1"/>
    <property type="match status" value="1"/>
</dbReference>
<dbReference type="OrthoDB" id="5596992at2759"/>
<dbReference type="AlphaFoldDB" id="A0A0U1LXS7"/>
<reference evidence="3 4" key="1">
    <citation type="submission" date="2015-04" db="EMBL/GenBank/DDBJ databases">
        <authorList>
            <person name="Syromyatnikov M.Y."/>
            <person name="Popov V.N."/>
        </authorList>
    </citation>
    <scope>NUCLEOTIDE SEQUENCE [LARGE SCALE GENOMIC DNA]</scope>
    <source>
        <strain evidence="3">WF-38-12</strain>
    </source>
</reference>
<evidence type="ECO:0000313" key="4">
    <source>
        <dbReference type="Proteomes" id="UP000054383"/>
    </source>
</evidence>
<gene>
    <name evidence="3" type="ORF">PISL3812_05204</name>
</gene>
<dbReference type="GO" id="GO:0000494">
    <property type="term" value="P:box C/D sno(s)RNA 3'-end processing"/>
    <property type="evidence" value="ECO:0007669"/>
    <property type="project" value="TreeGrafter"/>
</dbReference>
<dbReference type="OMA" id="GKIQNWH"/>
<feature type="region of interest" description="Disordered" evidence="1">
    <location>
        <begin position="463"/>
        <end position="589"/>
    </location>
</feature>